<evidence type="ECO:0000313" key="2">
    <source>
        <dbReference type="Proteomes" id="UP000264120"/>
    </source>
</evidence>
<dbReference type="Proteomes" id="UP000264120">
    <property type="component" value="Chromosome"/>
</dbReference>
<dbReference type="Pfam" id="PF03729">
    <property type="entry name" value="DUF308"/>
    <property type="match status" value="2"/>
</dbReference>
<name>A0A347W907_9PROT</name>
<dbReference type="OrthoDB" id="9815400at2"/>
<dbReference type="GO" id="GO:0005886">
    <property type="term" value="C:plasma membrane"/>
    <property type="evidence" value="ECO:0007669"/>
    <property type="project" value="TreeGrafter"/>
</dbReference>
<reference evidence="1 2" key="1">
    <citation type="submission" date="2017-08" db="EMBL/GenBank/DDBJ databases">
        <title>Complete genome sequence of Gluconacetobacter saccharivorans CV1 isolated from Fermented Vinegar.</title>
        <authorList>
            <person name="Kim S.-Y."/>
        </authorList>
    </citation>
    <scope>NUCLEOTIDE SEQUENCE [LARGE SCALE GENOMIC DNA]</scope>
    <source>
        <strain evidence="1 2">CV1</strain>
    </source>
</reference>
<dbReference type="PANTHER" id="PTHR34989">
    <property type="entry name" value="PROTEIN HDED"/>
    <property type="match status" value="1"/>
</dbReference>
<dbReference type="InterPro" id="IPR052712">
    <property type="entry name" value="Acid_resist_chaperone_HdeD"/>
</dbReference>
<dbReference type="GeneID" id="98314430"/>
<organism evidence="1 2">
    <name type="scientific">Komagataeibacter saccharivorans</name>
    <dbReference type="NCBI Taxonomy" id="265959"/>
    <lineage>
        <taxon>Bacteria</taxon>
        <taxon>Pseudomonadati</taxon>
        <taxon>Pseudomonadota</taxon>
        <taxon>Alphaproteobacteria</taxon>
        <taxon>Acetobacterales</taxon>
        <taxon>Acetobacteraceae</taxon>
        <taxon>Komagataeibacter</taxon>
    </lineage>
</organism>
<proteinExistence type="predicted"/>
<keyword evidence="2" id="KW-1185">Reference proteome</keyword>
<accession>A0A347W907</accession>
<dbReference type="AlphaFoldDB" id="A0A347W907"/>
<dbReference type="InterPro" id="IPR005325">
    <property type="entry name" value="DUF308_memb"/>
</dbReference>
<dbReference type="KEGG" id="ksc:CD178_00534"/>
<gene>
    <name evidence="1" type="ORF">CD178_00534</name>
</gene>
<dbReference type="RefSeq" id="WP_102324619.1">
    <property type="nucleotide sequence ID" value="NZ_CALCQY010000044.1"/>
</dbReference>
<dbReference type="EMBL" id="CP023036">
    <property type="protein sequence ID" value="AXY21350.1"/>
    <property type="molecule type" value="Genomic_DNA"/>
</dbReference>
<dbReference type="PANTHER" id="PTHR34989:SF1">
    <property type="entry name" value="PROTEIN HDED"/>
    <property type="match status" value="1"/>
</dbReference>
<sequence length="182" mass="19450">METPLTQRWGLFVGLGVVSLGLGFVAWADALALSLASTILFGLVLFVAGAVQLVHAFAVRDWDGRLMSILGGGLYILAGTMMMEEPATGSLIITIFIAACLVVSGIGRIIMAFRQRGLQGWWIILFGGLISLLVGLCLYITLPWSGLWLIGTFIAIELIAAGIGWVQFGLALRRAAYLPPEA</sequence>
<protein>
    <submittedName>
        <fullName evidence="1">Acid-resistance membrane protein</fullName>
    </submittedName>
</protein>
<evidence type="ECO:0000313" key="1">
    <source>
        <dbReference type="EMBL" id="AXY21350.1"/>
    </source>
</evidence>